<keyword evidence="2" id="KW-0812">Transmembrane</keyword>
<feature type="region of interest" description="Disordered" evidence="1">
    <location>
        <begin position="100"/>
        <end position="252"/>
    </location>
</feature>
<reference evidence="4" key="1">
    <citation type="submission" date="2025-08" db="UniProtKB">
        <authorList>
            <consortium name="Ensembl"/>
        </authorList>
    </citation>
    <scope>IDENTIFICATION</scope>
</reference>
<organism evidence="4 5">
    <name type="scientific">Salmo trutta</name>
    <name type="common">Brown trout</name>
    <dbReference type="NCBI Taxonomy" id="8032"/>
    <lineage>
        <taxon>Eukaryota</taxon>
        <taxon>Metazoa</taxon>
        <taxon>Chordata</taxon>
        <taxon>Craniata</taxon>
        <taxon>Vertebrata</taxon>
        <taxon>Euteleostomi</taxon>
        <taxon>Actinopterygii</taxon>
        <taxon>Neopterygii</taxon>
        <taxon>Teleostei</taxon>
        <taxon>Protacanthopterygii</taxon>
        <taxon>Salmoniformes</taxon>
        <taxon>Salmonidae</taxon>
        <taxon>Salmoninae</taxon>
        <taxon>Salmo</taxon>
    </lineage>
</organism>
<dbReference type="GeneID" id="115148556"/>
<feature type="compositionally biased region" description="Acidic residues" evidence="1">
    <location>
        <begin position="381"/>
        <end position="391"/>
    </location>
</feature>
<dbReference type="OMA" id="GDPPIKD"/>
<dbReference type="Pfam" id="PF17818">
    <property type="entry name" value="KCT2"/>
    <property type="match status" value="1"/>
</dbReference>
<feature type="signal peptide" evidence="3">
    <location>
        <begin position="1"/>
        <end position="30"/>
    </location>
</feature>
<dbReference type="PANTHER" id="PTHR16502:SF0">
    <property type="entry name" value="KERATINOCYTE-ASSOCIATED TRANSMEMBRANE PROTEIN 2"/>
    <property type="match status" value="1"/>
</dbReference>
<feature type="chain" id="PRO_5025614285" evidence="3">
    <location>
        <begin position="31"/>
        <end position="522"/>
    </location>
</feature>
<evidence type="ECO:0000256" key="2">
    <source>
        <dbReference type="SAM" id="Phobius"/>
    </source>
</evidence>
<evidence type="ECO:0000313" key="5">
    <source>
        <dbReference type="Proteomes" id="UP000472277"/>
    </source>
</evidence>
<feature type="compositionally biased region" description="Low complexity" evidence="1">
    <location>
        <begin position="100"/>
        <end position="217"/>
    </location>
</feature>
<dbReference type="OrthoDB" id="5846619at2759"/>
<dbReference type="RefSeq" id="XP_029546401.1">
    <property type="nucleotide sequence ID" value="XM_029690541.1"/>
</dbReference>
<proteinExistence type="predicted"/>
<dbReference type="Proteomes" id="UP000472277">
    <property type="component" value="Chromosome 15"/>
</dbReference>
<sequence length="522" mass="54619">MATCRKMGRSWKILCFVFILLQLFPPNCISAPLATPNAVSLDPGVDGLEPLPLAPASNDAEMAISTGTTDGKADTVTSDNATTPNATVIKAVTADAKDAAAPPIKDAAAPPIKDAAAPPIKDAAAPPIKDAAAPPIKDAAAPPIKDAAAPPIKDAAAPPIKDAAAPPIKDAAAPPIKDAAAPPIKDAAAPPIKDAAAPPIKDAAAPPIKDAAAPPIKDAGDPPIKDAGDPPIKDAGDPPIKDAGDTPIKDAPIDGVMAREDAPYAKGEGIAESTAIIAETTVGKYAITADKNKTKLDKAGLTPEKLPPKPADSDAAPDMTAAPATSTTTVKAPEPAKPILEKPSPASNTKLVSPMDPTEDEQGPVNTLESQTETGMYNRDNEEDGGEDDYDLGPGVEVPLNQNFGSQDLNEENDDGIVDADDDQVVLSPAKSAGKIDVRMKDTNIYTTQDEDSHFFFHLVILAFLVAIVYITYHNKRKIFLLAQSRRWRDGLCSRNNVEYHRLDQNVNEAMPSLKMTQDYIF</sequence>
<dbReference type="GeneTree" id="ENSGT00440000037499"/>
<protein>
    <submittedName>
        <fullName evidence="4">Vegetative cell wall protein gp1-like</fullName>
    </submittedName>
</protein>
<feature type="compositionally biased region" description="Low complexity" evidence="1">
    <location>
        <begin position="313"/>
        <end position="329"/>
    </location>
</feature>
<feature type="transmembrane region" description="Helical" evidence="2">
    <location>
        <begin position="455"/>
        <end position="473"/>
    </location>
</feature>
<evidence type="ECO:0000256" key="3">
    <source>
        <dbReference type="SAM" id="SignalP"/>
    </source>
</evidence>
<feature type="region of interest" description="Disordered" evidence="1">
    <location>
        <begin position="298"/>
        <end position="396"/>
    </location>
</feature>
<keyword evidence="2" id="KW-1133">Transmembrane helix</keyword>
<keyword evidence="2" id="KW-0472">Membrane</keyword>
<dbReference type="PANTHER" id="PTHR16502">
    <property type="entry name" value="KERATINOCYTE-ASSOCIATED TRANSMEMBRANE PROTEIN 2"/>
    <property type="match status" value="1"/>
</dbReference>
<evidence type="ECO:0000313" key="4">
    <source>
        <dbReference type="Ensembl" id="ENSSTUP00000101569.1"/>
    </source>
</evidence>
<keyword evidence="3" id="KW-0732">Signal</keyword>
<dbReference type="InParanoid" id="A0A674E169"/>
<evidence type="ECO:0000256" key="1">
    <source>
        <dbReference type="SAM" id="MobiDB-lite"/>
    </source>
</evidence>
<dbReference type="InterPro" id="IPR037645">
    <property type="entry name" value="KCT2"/>
</dbReference>
<feature type="compositionally biased region" description="Basic and acidic residues" evidence="1">
    <location>
        <begin position="218"/>
        <end position="252"/>
    </location>
</feature>
<feature type="compositionally biased region" description="Polar residues" evidence="1">
    <location>
        <begin position="364"/>
        <end position="375"/>
    </location>
</feature>
<name>A0A674E169_SALTR</name>
<accession>A0A674E169</accession>
<keyword evidence="5" id="KW-1185">Reference proteome</keyword>
<reference evidence="4" key="2">
    <citation type="submission" date="2025-09" db="UniProtKB">
        <authorList>
            <consortium name="Ensembl"/>
        </authorList>
    </citation>
    <scope>IDENTIFICATION</scope>
</reference>
<gene>
    <name evidence="4" type="primary">LOC115148556</name>
</gene>
<dbReference type="Ensembl" id="ENSSTUT00000108942.1">
    <property type="protein sequence ID" value="ENSSTUP00000101569.1"/>
    <property type="gene ID" value="ENSSTUG00000045429.1"/>
</dbReference>
<dbReference type="KEGG" id="stru:115148556"/>
<dbReference type="AlphaFoldDB" id="A0A674E169"/>